<dbReference type="Proteomes" id="UP001610563">
    <property type="component" value="Unassembled WGS sequence"/>
</dbReference>
<reference evidence="3 4" key="1">
    <citation type="submission" date="2024-07" db="EMBL/GenBank/DDBJ databases">
        <title>Section-level genome sequencing and comparative genomics of Aspergillus sections Usti and Cavernicolus.</title>
        <authorList>
            <consortium name="Lawrence Berkeley National Laboratory"/>
            <person name="Nybo J.L."/>
            <person name="Vesth T.C."/>
            <person name="Theobald S."/>
            <person name="Frisvad J.C."/>
            <person name="Larsen T.O."/>
            <person name="Kjaerboelling I."/>
            <person name="Rothschild-Mancinelli K."/>
            <person name="Lyhne E.K."/>
            <person name="Kogle M.E."/>
            <person name="Barry K."/>
            <person name="Clum A."/>
            <person name="Na H."/>
            <person name="Ledsgaard L."/>
            <person name="Lin J."/>
            <person name="Lipzen A."/>
            <person name="Kuo A."/>
            <person name="Riley R."/>
            <person name="Mondo S."/>
            <person name="Labutti K."/>
            <person name="Haridas S."/>
            <person name="Pangalinan J."/>
            <person name="Salamov A.A."/>
            <person name="Simmons B.A."/>
            <person name="Magnuson J.K."/>
            <person name="Chen J."/>
            <person name="Drula E."/>
            <person name="Henrissat B."/>
            <person name="Wiebenga A."/>
            <person name="Lubbers R.J."/>
            <person name="Gomes A.C."/>
            <person name="Makela M.R."/>
            <person name="Stajich J."/>
            <person name="Grigoriev I.V."/>
            <person name="Mortensen U.H."/>
            <person name="De Vries R.P."/>
            <person name="Baker S.E."/>
            <person name="Andersen M.R."/>
        </authorList>
    </citation>
    <scope>NUCLEOTIDE SEQUENCE [LARGE SCALE GENOMIC DNA]</scope>
    <source>
        <strain evidence="3 4">CBS 209.92</strain>
    </source>
</reference>
<keyword evidence="1" id="KW-0732">Signal</keyword>
<dbReference type="Pfam" id="PF23584">
    <property type="entry name" value="DUF7136"/>
    <property type="match status" value="1"/>
</dbReference>
<feature type="domain" description="DUF7136" evidence="2">
    <location>
        <begin position="39"/>
        <end position="279"/>
    </location>
</feature>
<organism evidence="3 4">
    <name type="scientific">Aspergillus keveii</name>
    <dbReference type="NCBI Taxonomy" id="714993"/>
    <lineage>
        <taxon>Eukaryota</taxon>
        <taxon>Fungi</taxon>
        <taxon>Dikarya</taxon>
        <taxon>Ascomycota</taxon>
        <taxon>Pezizomycotina</taxon>
        <taxon>Eurotiomycetes</taxon>
        <taxon>Eurotiomycetidae</taxon>
        <taxon>Eurotiales</taxon>
        <taxon>Aspergillaceae</taxon>
        <taxon>Aspergillus</taxon>
        <taxon>Aspergillus subgen. Nidulantes</taxon>
    </lineage>
</organism>
<dbReference type="InterPro" id="IPR055560">
    <property type="entry name" value="DUF7136"/>
</dbReference>
<feature type="chain" id="PRO_5047013531" description="DUF7136 domain-containing protein" evidence="1">
    <location>
        <begin position="24"/>
        <end position="327"/>
    </location>
</feature>
<protein>
    <recommendedName>
        <fullName evidence="2">DUF7136 domain-containing protein</fullName>
    </recommendedName>
</protein>
<accession>A0ABR4FVA5</accession>
<evidence type="ECO:0000259" key="2">
    <source>
        <dbReference type="Pfam" id="PF23584"/>
    </source>
</evidence>
<comment type="caution">
    <text evidence="3">The sequence shown here is derived from an EMBL/GenBank/DDBJ whole genome shotgun (WGS) entry which is preliminary data.</text>
</comment>
<evidence type="ECO:0000313" key="4">
    <source>
        <dbReference type="Proteomes" id="UP001610563"/>
    </source>
</evidence>
<feature type="signal peptide" evidence="1">
    <location>
        <begin position="1"/>
        <end position="23"/>
    </location>
</feature>
<keyword evidence="4" id="KW-1185">Reference proteome</keyword>
<name>A0ABR4FVA5_9EURO</name>
<proteinExistence type="predicted"/>
<sequence length="327" mass="37455">MIMGLPRLSLLRFLLAFLPFTTATQTTSTLDSISIPPPPQKVEADLIFPTNTTYNSLAYFPLIIGLTNTHVTWPLHTILWIILEPLDAETQNRSHTGKWEEWEPFPFPADGGLNFTNGLPPSDPFIYHVFPEMLREYSKGRWRLVWEFGFLHSCREGSERVDDHFWEWGVMREVFFTIADNDDDDNGDSSAHDVDDVLRSWDCASLERPPGKETDSELSAAFEVLSWKTLEPEDNEPFPHYTYCPIFRNNMNAGLGATIPEPCKLVFGSSDIEAIVADARSISGCDGRTLSEMEWDCYGRDKRMRRKWSWEGVEGWEEGVDEVDRFG</sequence>
<gene>
    <name evidence="3" type="ORF">BJX66DRAFT_341461</name>
</gene>
<evidence type="ECO:0000313" key="3">
    <source>
        <dbReference type="EMBL" id="KAL2787185.1"/>
    </source>
</evidence>
<evidence type="ECO:0000256" key="1">
    <source>
        <dbReference type="SAM" id="SignalP"/>
    </source>
</evidence>
<dbReference type="EMBL" id="JBFTWV010000102">
    <property type="protein sequence ID" value="KAL2787185.1"/>
    <property type="molecule type" value="Genomic_DNA"/>
</dbReference>